<name>A0A919S622_9ACTN</name>
<accession>A0A919S622</accession>
<keyword evidence="2" id="KW-0812">Transmembrane</keyword>
<protein>
    <submittedName>
        <fullName evidence="3">Uncharacterized protein</fullName>
    </submittedName>
</protein>
<sequence length="53" mass="5590">MLIWLPSATAALEFGTALIGFVVAGWLAAREIQQRRGADKSSGSGSDEPRDDA</sequence>
<dbReference type="RefSeq" id="WP_212987452.1">
    <property type="nucleotide sequence ID" value="NZ_BAABEA010000003.1"/>
</dbReference>
<dbReference type="AlphaFoldDB" id="A0A919S622"/>
<comment type="caution">
    <text evidence="3">The sequence shown here is derived from an EMBL/GenBank/DDBJ whole genome shotgun (WGS) entry which is preliminary data.</text>
</comment>
<reference evidence="3" key="1">
    <citation type="submission" date="2021-03" db="EMBL/GenBank/DDBJ databases">
        <title>Whole genome shotgun sequence of Actinoplanes auranticolor NBRC 12245.</title>
        <authorList>
            <person name="Komaki H."/>
            <person name="Tamura T."/>
        </authorList>
    </citation>
    <scope>NUCLEOTIDE SEQUENCE</scope>
    <source>
        <strain evidence="3">NBRC 12245</strain>
    </source>
</reference>
<keyword evidence="2" id="KW-0472">Membrane</keyword>
<dbReference type="Proteomes" id="UP000681340">
    <property type="component" value="Unassembled WGS sequence"/>
</dbReference>
<evidence type="ECO:0000256" key="2">
    <source>
        <dbReference type="SAM" id="Phobius"/>
    </source>
</evidence>
<evidence type="ECO:0000313" key="4">
    <source>
        <dbReference type="Proteomes" id="UP000681340"/>
    </source>
</evidence>
<dbReference type="EMBL" id="BOQL01000014">
    <property type="protein sequence ID" value="GIM64959.1"/>
    <property type="molecule type" value="Genomic_DNA"/>
</dbReference>
<evidence type="ECO:0000256" key="1">
    <source>
        <dbReference type="SAM" id="MobiDB-lite"/>
    </source>
</evidence>
<proteinExistence type="predicted"/>
<feature type="transmembrane region" description="Helical" evidence="2">
    <location>
        <begin position="6"/>
        <end position="29"/>
    </location>
</feature>
<keyword evidence="2" id="KW-1133">Transmembrane helix</keyword>
<organism evidence="3 4">
    <name type="scientific">Actinoplanes auranticolor</name>
    <dbReference type="NCBI Taxonomy" id="47988"/>
    <lineage>
        <taxon>Bacteria</taxon>
        <taxon>Bacillati</taxon>
        <taxon>Actinomycetota</taxon>
        <taxon>Actinomycetes</taxon>
        <taxon>Micromonosporales</taxon>
        <taxon>Micromonosporaceae</taxon>
        <taxon>Actinoplanes</taxon>
    </lineage>
</organism>
<feature type="region of interest" description="Disordered" evidence="1">
    <location>
        <begin position="34"/>
        <end position="53"/>
    </location>
</feature>
<keyword evidence="4" id="KW-1185">Reference proteome</keyword>
<evidence type="ECO:0000313" key="3">
    <source>
        <dbReference type="EMBL" id="GIM64959.1"/>
    </source>
</evidence>
<gene>
    <name evidence="3" type="ORF">Aau02nite_13810</name>
</gene>